<keyword evidence="1" id="KW-0812">Transmembrane</keyword>
<dbReference type="EMBL" id="BSSD01000006">
    <property type="protein sequence ID" value="GLW93202.1"/>
    <property type="molecule type" value="Genomic_DNA"/>
</dbReference>
<feature type="transmembrane region" description="Helical" evidence="1">
    <location>
        <begin position="12"/>
        <end position="32"/>
    </location>
</feature>
<organism evidence="2 3">
    <name type="scientific">Actinokineospora globicatena</name>
    <dbReference type="NCBI Taxonomy" id="103729"/>
    <lineage>
        <taxon>Bacteria</taxon>
        <taxon>Bacillati</taxon>
        <taxon>Actinomycetota</taxon>
        <taxon>Actinomycetes</taxon>
        <taxon>Pseudonocardiales</taxon>
        <taxon>Pseudonocardiaceae</taxon>
        <taxon>Actinokineospora</taxon>
    </lineage>
</organism>
<evidence type="ECO:0000256" key="1">
    <source>
        <dbReference type="SAM" id="Phobius"/>
    </source>
</evidence>
<keyword evidence="1" id="KW-0472">Membrane</keyword>
<protein>
    <recommendedName>
        <fullName evidence="4">Secreted protein</fullName>
    </recommendedName>
</protein>
<reference evidence="2" key="1">
    <citation type="submission" date="2023-02" db="EMBL/GenBank/DDBJ databases">
        <title>Actinokineospora globicatena NBRC 15670.</title>
        <authorList>
            <person name="Ichikawa N."/>
            <person name="Sato H."/>
            <person name="Tonouchi N."/>
        </authorList>
    </citation>
    <scope>NUCLEOTIDE SEQUENCE</scope>
    <source>
        <strain evidence="2">NBRC 15670</strain>
    </source>
</reference>
<dbReference type="AlphaFoldDB" id="A0A9W6QRB8"/>
<dbReference type="RefSeq" id="WP_285611566.1">
    <property type="nucleotide sequence ID" value="NZ_BSSD01000006.1"/>
</dbReference>
<keyword evidence="3" id="KW-1185">Reference proteome</keyword>
<evidence type="ECO:0000313" key="2">
    <source>
        <dbReference type="EMBL" id="GLW93202.1"/>
    </source>
</evidence>
<accession>A0A9W6QRB8</accession>
<sequence length="89" mass="9943">MGIRAWQEVAGVVGIFVLLTCVITVTIWQVAASIRAKADIAREAAYQQLAHRAVSTQEKLERDLVEARSQLTDLQSRLTSVEHVLREVE</sequence>
<evidence type="ECO:0000313" key="3">
    <source>
        <dbReference type="Proteomes" id="UP001165042"/>
    </source>
</evidence>
<keyword evidence="1" id="KW-1133">Transmembrane helix</keyword>
<evidence type="ECO:0008006" key="4">
    <source>
        <dbReference type="Google" id="ProtNLM"/>
    </source>
</evidence>
<comment type="caution">
    <text evidence="2">The sequence shown here is derived from an EMBL/GenBank/DDBJ whole genome shotgun (WGS) entry which is preliminary data.</text>
</comment>
<name>A0A9W6QRB8_9PSEU</name>
<gene>
    <name evidence="2" type="ORF">Aglo03_40180</name>
</gene>
<proteinExistence type="predicted"/>
<dbReference type="Proteomes" id="UP001165042">
    <property type="component" value="Unassembled WGS sequence"/>
</dbReference>